<gene>
    <name evidence="3" type="ORF">HF576_05680</name>
</gene>
<comment type="pathway">
    <text evidence="2">Carbohydrate degradation; glycolysis; D-glyceraldehyde 3-phosphate from glycerone phosphate: step 1/1.</text>
</comment>
<dbReference type="GO" id="GO:0016853">
    <property type="term" value="F:isomerase activity"/>
    <property type="evidence" value="ECO:0007669"/>
    <property type="project" value="UniProtKB-KW"/>
</dbReference>
<dbReference type="CDD" id="cd00311">
    <property type="entry name" value="TIM"/>
    <property type="match status" value="1"/>
</dbReference>
<evidence type="ECO:0000256" key="1">
    <source>
        <dbReference type="ARBA" id="ARBA00023235"/>
    </source>
</evidence>
<dbReference type="Gene3D" id="3.20.20.70">
    <property type="entry name" value="Aldolase class I"/>
    <property type="match status" value="1"/>
</dbReference>
<dbReference type="EC" id="5.3.1.1" evidence="2"/>
<accession>A0ABX1KAG4</accession>
<dbReference type="InterPro" id="IPR035990">
    <property type="entry name" value="TIM_sf"/>
</dbReference>
<dbReference type="InterPro" id="IPR000652">
    <property type="entry name" value="Triosephosphate_isomerase"/>
</dbReference>
<name>A0ABX1KAG4_9MICO</name>
<comment type="subcellular location">
    <subcellularLocation>
        <location evidence="2">Cytoplasm</location>
    </subcellularLocation>
</comment>
<dbReference type="Proteomes" id="UP001429745">
    <property type="component" value="Unassembled WGS sequence"/>
</dbReference>
<dbReference type="InterPro" id="IPR013785">
    <property type="entry name" value="Aldolase_TIM"/>
</dbReference>
<dbReference type="PANTHER" id="PTHR21139:SF2">
    <property type="entry name" value="TRIOSEPHOSPHATE ISOMERASE"/>
    <property type="match status" value="1"/>
</dbReference>
<keyword evidence="2" id="KW-0963">Cytoplasm</keyword>
<dbReference type="EMBL" id="JABACI010000001">
    <property type="protein sequence ID" value="NLP83328.1"/>
    <property type="molecule type" value="Genomic_DNA"/>
</dbReference>
<evidence type="ECO:0000256" key="2">
    <source>
        <dbReference type="RuleBase" id="RU363013"/>
    </source>
</evidence>
<dbReference type="Pfam" id="PF00121">
    <property type="entry name" value="TIM"/>
    <property type="match status" value="1"/>
</dbReference>
<comment type="catalytic activity">
    <reaction evidence="2">
        <text>D-glyceraldehyde 3-phosphate = dihydroxyacetone phosphate</text>
        <dbReference type="Rhea" id="RHEA:18585"/>
        <dbReference type="ChEBI" id="CHEBI:57642"/>
        <dbReference type="ChEBI" id="CHEBI:59776"/>
        <dbReference type="EC" id="5.3.1.1"/>
    </reaction>
</comment>
<sequence>MPGPVIVGVSLKTYFGHEQAAAWFADVAQRVGEHFAVTAGDVRLFVIPTYLQIPAALDAFAGTPVRVGAQDVSAFPAGAFTGEVTATELAEIGVAYAEVGHAERRRLFGETDEVVAAKVAAALDAGIVPVLCVGETDRLAAADAAAATVAQLHADLEDSPAGPVIVAYEPVWAIGAPQPAPTAHITEVTRALRAALDALPARAGSSVIYGGSAGPGLLTHLGDDVDGLFLGRFAHDPHALITVLDEASALAAKRESA</sequence>
<keyword evidence="1 2" id="KW-0413">Isomerase</keyword>
<comment type="pathway">
    <text evidence="2">Carbohydrate biosynthesis; gluconeogenesis.</text>
</comment>
<comment type="caution">
    <text evidence="3">The sequence shown here is derived from an EMBL/GenBank/DDBJ whole genome shotgun (WGS) entry which is preliminary data.</text>
</comment>
<reference evidence="3 4" key="1">
    <citation type="submission" date="2020-04" db="EMBL/GenBank/DDBJ databases">
        <title>CFH 90308 Microbacterium sp.</title>
        <authorList>
            <person name="Nie G."/>
            <person name="Ming H."/>
            <person name="Xia T."/>
        </authorList>
    </citation>
    <scope>NUCLEOTIDE SEQUENCE [LARGE SCALE GENOMIC DNA]</scope>
    <source>
        <strain evidence="3 4">CFH 90308</strain>
    </source>
</reference>
<dbReference type="PROSITE" id="PS51440">
    <property type="entry name" value="TIM_2"/>
    <property type="match status" value="1"/>
</dbReference>
<proteinExistence type="inferred from homology"/>
<comment type="subunit">
    <text evidence="2">Homodimer.</text>
</comment>
<evidence type="ECO:0000313" key="4">
    <source>
        <dbReference type="Proteomes" id="UP001429745"/>
    </source>
</evidence>
<dbReference type="PANTHER" id="PTHR21139">
    <property type="entry name" value="TRIOSEPHOSPHATE ISOMERASE"/>
    <property type="match status" value="1"/>
</dbReference>
<keyword evidence="4" id="KW-1185">Reference proteome</keyword>
<dbReference type="SUPFAM" id="SSF51351">
    <property type="entry name" value="Triosephosphate isomerase (TIM)"/>
    <property type="match status" value="1"/>
</dbReference>
<protein>
    <recommendedName>
        <fullName evidence="2">Triosephosphate isomerase</fullName>
        <ecNumber evidence="2">5.3.1.1</ecNumber>
    </recommendedName>
</protein>
<keyword evidence="2" id="KW-0312">Gluconeogenesis</keyword>
<keyword evidence="2" id="KW-0324">Glycolysis</keyword>
<organism evidence="3 4">
    <name type="scientific">Microbacterium salsuginis</name>
    <dbReference type="NCBI Taxonomy" id="2722803"/>
    <lineage>
        <taxon>Bacteria</taxon>
        <taxon>Bacillati</taxon>
        <taxon>Actinomycetota</taxon>
        <taxon>Actinomycetes</taxon>
        <taxon>Micrococcales</taxon>
        <taxon>Microbacteriaceae</taxon>
        <taxon>Microbacterium</taxon>
    </lineage>
</organism>
<evidence type="ECO:0000313" key="3">
    <source>
        <dbReference type="EMBL" id="NLP83328.1"/>
    </source>
</evidence>
<comment type="similarity">
    <text evidence="2">Belongs to the triosephosphate isomerase family.</text>
</comment>
<dbReference type="RefSeq" id="WP_168911748.1">
    <property type="nucleotide sequence ID" value="NZ_JABACI010000001.1"/>
</dbReference>